<name>A0ABN9X553_9DINO</name>
<organism evidence="1 2">
    <name type="scientific">Prorocentrum cordatum</name>
    <dbReference type="NCBI Taxonomy" id="2364126"/>
    <lineage>
        <taxon>Eukaryota</taxon>
        <taxon>Sar</taxon>
        <taxon>Alveolata</taxon>
        <taxon>Dinophyceae</taxon>
        <taxon>Prorocentrales</taxon>
        <taxon>Prorocentraceae</taxon>
        <taxon>Prorocentrum</taxon>
    </lineage>
</organism>
<proteinExistence type="predicted"/>
<sequence>AWRGSRAATLRATGRPLVVLRVPPLSAPRARVCRAGFPTRASAGFPAVAGPGGLQEGFAEARRASTRPPAFSEARPPSQKAASFAPVHCLYCRRRWTMVEHPDWLS</sequence>
<dbReference type="EMBL" id="CAUYUJ010019912">
    <property type="protein sequence ID" value="CAK0894521.1"/>
    <property type="molecule type" value="Genomic_DNA"/>
</dbReference>
<comment type="caution">
    <text evidence="1">The sequence shown here is derived from an EMBL/GenBank/DDBJ whole genome shotgun (WGS) entry which is preliminary data.</text>
</comment>
<gene>
    <name evidence="1" type="ORF">PCOR1329_LOCUS73551</name>
</gene>
<accession>A0ABN9X553</accession>
<feature type="non-terminal residue" evidence="1">
    <location>
        <position position="1"/>
    </location>
</feature>
<evidence type="ECO:0000313" key="2">
    <source>
        <dbReference type="Proteomes" id="UP001189429"/>
    </source>
</evidence>
<evidence type="ECO:0000313" key="1">
    <source>
        <dbReference type="EMBL" id="CAK0894521.1"/>
    </source>
</evidence>
<protein>
    <submittedName>
        <fullName evidence="1">Uncharacterized protein</fullName>
    </submittedName>
</protein>
<reference evidence="1" key="1">
    <citation type="submission" date="2023-10" db="EMBL/GenBank/DDBJ databases">
        <authorList>
            <person name="Chen Y."/>
            <person name="Shah S."/>
            <person name="Dougan E. K."/>
            <person name="Thang M."/>
            <person name="Chan C."/>
        </authorList>
    </citation>
    <scope>NUCLEOTIDE SEQUENCE [LARGE SCALE GENOMIC DNA]</scope>
</reference>
<keyword evidence="2" id="KW-1185">Reference proteome</keyword>
<dbReference type="Proteomes" id="UP001189429">
    <property type="component" value="Unassembled WGS sequence"/>
</dbReference>